<keyword evidence="3" id="KW-1185">Reference proteome</keyword>
<dbReference type="EMBL" id="OZ075132">
    <property type="protein sequence ID" value="CAL4983839.1"/>
    <property type="molecule type" value="Genomic_DNA"/>
</dbReference>
<feature type="compositionally biased region" description="Polar residues" evidence="1">
    <location>
        <begin position="421"/>
        <end position="435"/>
    </location>
</feature>
<dbReference type="PANTHER" id="PTHR36478">
    <property type="entry name" value="OS04G0614237 PROTEIN-RELATED"/>
    <property type="match status" value="1"/>
</dbReference>
<gene>
    <name evidence="2" type="ORF">URODEC1_LOCUS57235</name>
</gene>
<dbReference type="AlphaFoldDB" id="A0ABC9APG0"/>
<dbReference type="Proteomes" id="UP001497457">
    <property type="component" value="Chromosome 22rd"/>
</dbReference>
<evidence type="ECO:0000313" key="2">
    <source>
        <dbReference type="EMBL" id="CAL4983839.1"/>
    </source>
</evidence>
<proteinExistence type="predicted"/>
<dbReference type="PANTHER" id="PTHR36478:SF10">
    <property type="entry name" value="ELYS-LIKE DOMAIN-CONTAINING PROTEIN"/>
    <property type="match status" value="1"/>
</dbReference>
<evidence type="ECO:0000256" key="1">
    <source>
        <dbReference type="SAM" id="MobiDB-lite"/>
    </source>
</evidence>
<name>A0ABC9APG0_9POAL</name>
<organism evidence="2 3">
    <name type="scientific">Urochloa decumbens</name>
    <dbReference type="NCBI Taxonomy" id="240449"/>
    <lineage>
        <taxon>Eukaryota</taxon>
        <taxon>Viridiplantae</taxon>
        <taxon>Streptophyta</taxon>
        <taxon>Embryophyta</taxon>
        <taxon>Tracheophyta</taxon>
        <taxon>Spermatophyta</taxon>
        <taxon>Magnoliopsida</taxon>
        <taxon>Liliopsida</taxon>
        <taxon>Poales</taxon>
        <taxon>Poaceae</taxon>
        <taxon>PACMAD clade</taxon>
        <taxon>Panicoideae</taxon>
        <taxon>Panicodae</taxon>
        <taxon>Paniceae</taxon>
        <taxon>Melinidinae</taxon>
        <taxon>Urochloa</taxon>
    </lineage>
</organism>
<sequence>MSVVMDCGGGDALAGAAEHSAVRRLRHRRALAFLWLQGLERTFDSMILETDSVFSVVRLRDLVTQGQWRDAIGYLQRFLPLDNDECLSVEAKVLHHFLVVHMDLADILAGTKQGDKLSAFFYKYHTNDSTVCHGALRIRCLILTALHAKQHLRASLNWELVRQEAAEIVYDLVHKIPELKGKVRLPPGPLKPHNILPICSCPGWRCHRKKRRCGPQASVLAKSYIQKRRRLHSSRCVKESPAESDKKLSWVADIVDESLKAGKCPQLRQEDLLQTSGKQGATSMFGTLAGAARNAGMSSVVSADERSKAGEPLKLHQGHPLRNPGKEDGSLIAGKFPELHEKGLLQASGKEGATSASISQTIFGTLAGAARNPGMSSVANAGTHTGELAMHDPGAPFLRTILELARQSAQPKHAAIRTGQRWYNKNSAQQQQNGS</sequence>
<reference evidence="3" key="1">
    <citation type="submission" date="2024-06" db="EMBL/GenBank/DDBJ databases">
        <authorList>
            <person name="Ryan C."/>
        </authorList>
    </citation>
    <scope>NUCLEOTIDE SEQUENCE [LARGE SCALE GENOMIC DNA]</scope>
</reference>
<evidence type="ECO:0000313" key="3">
    <source>
        <dbReference type="Proteomes" id="UP001497457"/>
    </source>
</evidence>
<accession>A0ABC9APG0</accession>
<reference evidence="2 3" key="2">
    <citation type="submission" date="2024-10" db="EMBL/GenBank/DDBJ databases">
        <authorList>
            <person name="Ryan C."/>
        </authorList>
    </citation>
    <scope>NUCLEOTIDE SEQUENCE [LARGE SCALE GENOMIC DNA]</scope>
</reference>
<feature type="region of interest" description="Disordered" evidence="1">
    <location>
        <begin position="410"/>
        <end position="435"/>
    </location>
</feature>
<protein>
    <submittedName>
        <fullName evidence="2">Uncharacterized protein</fullName>
    </submittedName>
</protein>